<gene>
    <name evidence="2" type="ORF">GCM10011506_00830</name>
</gene>
<organism evidence="2 3">
    <name type="scientific">Marivirga lumbricoides</name>
    <dbReference type="NCBI Taxonomy" id="1046115"/>
    <lineage>
        <taxon>Bacteria</taxon>
        <taxon>Pseudomonadati</taxon>
        <taxon>Bacteroidota</taxon>
        <taxon>Cytophagia</taxon>
        <taxon>Cytophagales</taxon>
        <taxon>Marivirgaceae</taxon>
        <taxon>Marivirga</taxon>
    </lineage>
</organism>
<feature type="transmembrane region" description="Helical" evidence="1">
    <location>
        <begin position="32"/>
        <end position="53"/>
    </location>
</feature>
<proteinExistence type="predicted"/>
<dbReference type="InterPro" id="IPR009045">
    <property type="entry name" value="Zn_M74/Hedgehog-like"/>
</dbReference>
<dbReference type="Gene3D" id="3.30.1380.10">
    <property type="match status" value="1"/>
</dbReference>
<dbReference type="Proteomes" id="UP000636010">
    <property type="component" value="Unassembled WGS sequence"/>
</dbReference>
<sequence length="252" mass="28718">MLTIITQVGGVLYFLTLLTAKAFKLNQLKGLAMFGVLYLITSFAILPAMAPVFGRTALPFTGNLKPLNFGTCLLNRHYVTPELKYQLVEIADEMNKQFAGSVTHYLDGNFPFFNGFPLIPHLSHNDGKKLDLAFFYTKKDGSINSAPGFIGYGIYESPAEGEVDYPARCREQGYWQYGILSSFVINLGNGDYQLDVDRTRTLIKLMAEHRLTSKIFIEPHLKQRWELDQYKNIRFQGCRAVRHDDHIHTQVR</sequence>
<name>A0ABQ1LA10_9BACT</name>
<evidence type="ECO:0000256" key="1">
    <source>
        <dbReference type="SAM" id="Phobius"/>
    </source>
</evidence>
<reference evidence="3" key="1">
    <citation type="journal article" date="2019" name="Int. J. Syst. Evol. Microbiol.">
        <title>The Global Catalogue of Microorganisms (GCM) 10K type strain sequencing project: providing services to taxonomists for standard genome sequencing and annotation.</title>
        <authorList>
            <consortium name="The Broad Institute Genomics Platform"/>
            <consortium name="The Broad Institute Genome Sequencing Center for Infectious Disease"/>
            <person name="Wu L."/>
            <person name="Ma J."/>
        </authorList>
    </citation>
    <scope>NUCLEOTIDE SEQUENCE [LARGE SCALE GENOMIC DNA]</scope>
    <source>
        <strain evidence="3">CGMCC 1.10832</strain>
    </source>
</reference>
<keyword evidence="3" id="KW-1185">Reference proteome</keyword>
<keyword evidence="1" id="KW-0812">Transmembrane</keyword>
<evidence type="ECO:0000313" key="3">
    <source>
        <dbReference type="Proteomes" id="UP000636010"/>
    </source>
</evidence>
<keyword evidence="1" id="KW-1133">Transmembrane helix</keyword>
<comment type="caution">
    <text evidence="2">The sequence shown here is derived from an EMBL/GenBank/DDBJ whole genome shotgun (WGS) entry which is preliminary data.</text>
</comment>
<dbReference type="EMBL" id="BMEC01000001">
    <property type="protein sequence ID" value="GGC19618.1"/>
    <property type="molecule type" value="Genomic_DNA"/>
</dbReference>
<evidence type="ECO:0000313" key="2">
    <source>
        <dbReference type="EMBL" id="GGC19618.1"/>
    </source>
</evidence>
<protein>
    <submittedName>
        <fullName evidence="2">Uncharacterized protein</fullName>
    </submittedName>
</protein>
<keyword evidence="1" id="KW-0472">Membrane</keyword>
<accession>A0ABQ1LA10</accession>